<dbReference type="SUPFAM" id="SSF52540">
    <property type="entry name" value="P-loop containing nucleoside triphosphate hydrolases"/>
    <property type="match status" value="1"/>
</dbReference>
<accession>A0ABS1DBN6</accession>
<evidence type="ECO:0000256" key="11">
    <source>
        <dbReference type="SAM" id="MobiDB-lite"/>
    </source>
</evidence>
<dbReference type="RefSeq" id="WP_200339794.1">
    <property type="nucleotide sequence ID" value="NZ_NRRL01000009.1"/>
</dbReference>
<feature type="domain" description="UvrD-like helicase ATP-binding" evidence="12">
    <location>
        <begin position="23"/>
        <end position="314"/>
    </location>
</feature>
<dbReference type="EC" id="5.6.2.4" evidence="8"/>
<evidence type="ECO:0000313" key="15">
    <source>
        <dbReference type="Proteomes" id="UP001296873"/>
    </source>
</evidence>
<dbReference type="Gene3D" id="1.10.486.10">
    <property type="entry name" value="PCRA, domain 4"/>
    <property type="match status" value="1"/>
</dbReference>
<dbReference type="CDD" id="cd17932">
    <property type="entry name" value="DEXQc_UvrD"/>
    <property type="match status" value="1"/>
</dbReference>
<evidence type="ECO:0000256" key="5">
    <source>
        <dbReference type="ARBA" id="ARBA00022840"/>
    </source>
</evidence>
<evidence type="ECO:0000259" key="12">
    <source>
        <dbReference type="PROSITE" id="PS51198"/>
    </source>
</evidence>
<dbReference type="Gene3D" id="3.40.50.300">
    <property type="entry name" value="P-loop containing nucleotide triphosphate hydrolases"/>
    <property type="match status" value="2"/>
</dbReference>
<dbReference type="PANTHER" id="PTHR11070">
    <property type="entry name" value="UVRD / RECB / PCRA DNA HELICASE FAMILY MEMBER"/>
    <property type="match status" value="1"/>
</dbReference>
<dbReference type="InterPro" id="IPR014017">
    <property type="entry name" value="DNA_helicase_UvrD-like_C"/>
</dbReference>
<evidence type="ECO:0000256" key="8">
    <source>
        <dbReference type="ARBA" id="ARBA00034808"/>
    </source>
</evidence>
<gene>
    <name evidence="14" type="ORF">CKO28_06250</name>
</gene>
<dbReference type="Pfam" id="PF13361">
    <property type="entry name" value="UvrD_C"/>
    <property type="match status" value="2"/>
</dbReference>
<dbReference type="Pfam" id="PF00580">
    <property type="entry name" value="UvrD-helicase"/>
    <property type="match status" value="1"/>
</dbReference>
<evidence type="ECO:0000256" key="3">
    <source>
        <dbReference type="ARBA" id="ARBA00022801"/>
    </source>
</evidence>
<evidence type="ECO:0000256" key="6">
    <source>
        <dbReference type="ARBA" id="ARBA00023235"/>
    </source>
</evidence>
<evidence type="ECO:0000256" key="7">
    <source>
        <dbReference type="ARBA" id="ARBA00034617"/>
    </source>
</evidence>
<organism evidence="14 15">
    <name type="scientific">Rhodovibrio sodomensis</name>
    <dbReference type="NCBI Taxonomy" id="1088"/>
    <lineage>
        <taxon>Bacteria</taxon>
        <taxon>Pseudomonadati</taxon>
        <taxon>Pseudomonadota</taxon>
        <taxon>Alphaproteobacteria</taxon>
        <taxon>Rhodospirillales</taxon>
        <taxon>Rhodovibrionaceae</taxon>
        <taxon>Rhodovibrio</taxon>
    </lineage>
</organism>
<evidence type="ECO:0000256" key="9">
    <source>
        <dbReference type="ARBA" id="ARBA00048988"/>
    </source>
</evidence>
<dbReference type="Gene3D" id="1.10.10.160">
    <property type="match status" value="1"/>
</dbReference>
<dbReference type="GO" id="GO:0004386">
    <property type="term" value="F:helicase activity"/>
    <property type="evidence" value="ECO:0007669"/>
    <property type="project" value="UniProtKB-KW"/>
</dbReference>
<dbReference type="Proteomes" id="UP001296873">
    <property type="component" value="Unassembled WGS sequence"/>
</dbReference>
<dbReference type="PROSITE" id="PS51198">
    <property type="entry name" value="UVRD_HELICASE_ATP_BIND"/>
    <property type="match status" value="1"/>
</dbReference>
<feature type="compositionally biased region" description="Basic and acidic residues" evidence="11">
    <location>
        <begin position="681"/>
        <end position="694"/>
    </location>
</feature>
<keyword evidence="2 10" id="KW-0547">Nucleotide-binding</keyword>
<evidence type="ECO:0000313" key="14">
    <source>
        <dbReference type="EMBL" id="MBK1667634.1"/>
    </source>
</evidence>
<proteinExistence type="inferred from homology"/>
<keyword evidence="3 10" id="KW-0378">Hydrolase</keyword>
<sequence length="694" mass="77996">MTNVELASGNSPFDSLNQAQREAVEHGLDQVQQGRLPGPVLIIAGAGSGKTRTLTARVARLILAGADPNRILMMTFTRRAAAEMTRRALGIVSDALGTSASTRELSWSGTFHAIAQRLLRLHAEQIGLSQDFSVLDRSDAEDLMNVVREDLEFSKSEKRFPKKGQCLAIYSHTINARQPLQAVLDDHFPQYAEWADELKQLFRAYVEAKQDRDLLDYDDLLLYWADMMHAEGVGAEVRKRFDYVLVDEYQDTNVVQADILRGLAPNGDGLTVVGDDAQSIYSFRAATIRNILDFPQMFDPPARVIALEENYRSTQPILDASNHVIAQSSQRYAKQLFSRRESSDLPKMVTTRDEQSQVDYVVERVMANREAGIDLREQAVLVRAGYHSGALEIELARRNIPFVKYGGLKFMEAAHIKDVISLLRWAENIRDQVAGFRVLQLLPGIGPGNARRAFAQIERAQNPVAAMAGYKPPKGAQAEWQPLVEVMGQLRDRQTDWTDQPGLGRRWYGRYIERLHENPRARMNDLEQMERIAQTYPNRARFLSEVALDPPDTSGDEAGEPLIDDDWLIISTIHSSKGQEYQAVYVLNVVDGCIPSDMATGSDEGVEEERRLLYVAMTRAKDQLHLIQPQRFYRHNQPRHGDGHVVSPTSRFLPPDVLDNFEQVGYGAPAGQGDAPATGTERVDLKSRMRGMWD</sequence>
<dbReference type="EMBL" id="NRRL01000009">
    <property type="protein sequence ID" value="MBK1667634.1"/>
    <property type="molecule type" value="Genomic_DNA"/>
</dbReference>
<feature type="region of interest" description="Disordered" evidence="11">
    <location>
        <begin position="667"/>
        <end position="694"/>
    </location>
</feature>
<comment type="catalytic activity">
    <reaction evidence="7">
        <text>Couples ATP hydrolysis with the unwinding of duplex DNA by translocating in the 3'-5' direction.</text>
        <dbReference type="EC" id="5.6.2.4"/>
    </reaction>
</comment>
<feature type="binding site" evidence="10">
    <location>
        <begin position="44"/>
        <end position="51"/>
    </location>
    <ligand>
        <name>ATP</name>
        <dbReference type="ChEBI" id="CHEBI:30616"/>
    </ligand>
</feature>
<dbReference type="InterPro" id="IPR013986">
    <property type="entry name" value="DExx_box_DNA_helicase_dom_sf"/>
</dbReference>
<dbReference type="InterPro" id="IPR000212">
    <property type="entry name" value="DNA_helicase_UvrD/REP"/>
</dbReference>
<evidence type="ECO:0000259" key="13">
    <source>
        <dbReference type="PROSITE" id="PS51217"/>
    </source>
</evidence>
<keyword evidence="4 10" id="KW-0347">Helicase</keyword>
<feature type="domain" description="UvrD-like helicase C-terminal" evidence="13">
    <location>
        <begin position="315"/>
        <end position="578"/>
    </location>
</feature>
<evidence type="ECO:0000256" key="1">
    <source>
        <dbReference type="ARBA" id="ARBA00009922"/>
    </source>
</evidence>
<dbReference type="PROSITE" id="PS51217">
    <property type="entry name" value="UVRD_HELICASE_CTER"/>
    <property type="match status" value="1"/>
</dbReference>
<evidence type="ECO:0000256" key="4">
    <source>
        <dbReference type="ARBA" id="ARBA00022806"/>
    </source>
</evidence>
<dbReference type="InterPro" id="IPR014016">
    <property type="entry name" value="UvrD-like_ATP-bd"/>
</dbReference>
<dbReference type="PANTHER" id="PTHR11070:SF3">
    <property type="entry name" value="DNA 3'-5' HELICASE"/>
    <property type="match status" value="1"/>
</dbReference>
<dbReference type="InterPro" id="IPR027417">
    <property type="entry name" value="P-loop_NTPase"/>
</dbReference>
<evidence type="ECO:0000256" key="2">
    <source>
        <dbReference type="ARBA" id="ARBA00022741"/>
    </source>
</evidence>
<comment type="caution">
    <text evidence="14">The sequence shown here is derived from an EMBL/GenBank/DDBJ whole genome shotgun (WGS) entry which is preliminary data.</text>
</comment>
<evidence type="ECO:0000256" key="10">
    <source>
        <dbReference type="PROSITE-ProRule" id="PRU00560"/>
    </source>
</evidence>
<comment type="similarity">
    <text evidence="1">Belongs to the helicase family. UvrD subfamily.</text>
</comment>
<name>A0ABS1DBN6_9PROT</name>
<keyword evidence="6" id="KW-0413">Isomerase</keyword>
<reference evidence="14 15" key="1">
    <citation type="journal article" date="2020" name="Microorganisms">
        <title>Osmotic Adaptation and Compatible Solute Biosynthesis of Phototrophic Bacteria as Revealed from Genome Analyses.</title>
        <authorList>
            <person name="Imhoff J.F."/>
            <person name="Rahn T."/>
            <person name="Kunzel S."/>
            <person name="Keller A."/>
            <person name="Neulinger S.C."/>
        </authorList>
    </citation>
    <scope>NUCLEOTIDE SEQUENCE [LARGE SCALE GENOMIC DNA]</scope>
    <source>
        <strain evidence="14 15">DSM 9895</strain>
    </source>
</reference>
<protein>
    <recommendedName>
        <fullName evidence="8">DNA 3'-5' helicase</fullName>
        <ecNumber evidence="8">5.6.2.4</ecNumber>
    </recommendedName>
</protein>
<comment type="catalytic activity">
    <reaction evidence="9">
        <text>ATP + H2O = ADP + phosphate + H(+)</text>
        <dbReference type="Rhea" id="RHEA:13065"/>
        <dbReference type="ChEBI" id="CHEBI:15377"/>
        <dbReference type="ChEBI" id="CHEBI:15378"/>
        <dbReference type="ChEBI" id="CHEBI:30616"/>
        <dbReference type="ChEBI" id="CHEBI:43474"/>
        <dbReference type="ChEBI" id="CHEBI:456216"/>
        <dbReference type="EC" id="5.6.2.4"/>
    </reaction>
</comment>
<keyword evidence="15" id="KW-1185">Reference proteome</keyword>
<keyword evidence="5 10" id="KW-0067">ATP-binding</keyword>